<dbReference type="EMBL" id="CM056787">
    <property type="protein sequence ID" value="KAJ8733555.1"/>
    <property type="molecule type" value="Genomic_DNA"/>
</dbReference>
<gene>
    <name evidence="1" type="ORF">PYW08_001853</name>
</gene>
<proteinExistence type="predicted"/>
<comment type="caution">
    <text evidence="1">The sequence shown here is derived from an EMBL/GenBank/DDBJ whole genome shotgun (WGS) entry which is preliminary data.</text>
</comment>
<reference evidence="1" key="1">
    <citation type="submission" date="2023-03" db="EMBL/GenBank/DDBJ databases">
        <title>Chromosome-level genomes of two armyworms, Mythimna separata and Mythimna loreyi, provide insights into the biosynthesis and reception of sex pheromones.</title>
        <authorList>
            <person name="Zhao H."/>
        </authorList>
    </citation>
    <scope>NUCLEOTIDE SEQUENCE</scope>
    <source>
        <strain evidence="1">BeijingLab</strain>
    </source>
</reference>
<keyword evidence="2" id="KW-1185">Reference proteome</keyword>
<sequence length="392" mass="44930">MASVVKEIFDKLKYIKDYLTKLGPSRRSINVRQAKLTEVNILYKQFCSLQIAIEIQIKNKEIGDSEVQIITNLFDSINKLYSKIIQLCSDSTEDTENTMEKFELKTAIALLPIMTGDENITKQLISNIEMYESMIDDTSKKQLIQFVLKSRLSESAKLRMRNTYSSVADLILDMRSTLLPKKSDTAIHSKLQHMKQNDKSIENYGKELEQLFVDLTITQANGNTDLYQTLKPINERIAIKRFSDGLRNSRLSTIIAARNYSTLKDAIQGALDEKLSSGGEERVMSFHHTRGRSNRAHRNYNNNFNRGASRVFSNSQNYNNPSRGYYNCPNRARNFNSSSNYRGRGGFRGHTRFRRPARQHQIRQAESSGSGCKQEKSEVQTATLNDNLFFRA</sequence>
<accession>A0ACC2R609</accession>
<evidence type="ECO:0000313" key="2">
    <source>
        <dbReference type="Proteomes" id="UP001231649"/>
    </source>
</evidence>
<name>A0ACC2R609_9NEOP</name>
<dbReference type="Proteomes" id="UP001231649">
    <property type="component" value="Chromosome 11"/>
</dbReference>
<evidence type="ECO:0000313" key="1">
    <source>
        <dbReference type="EMBL" id="KAJ8733555.1"/>
    </source>
</evidence>
<organism evidence="1 2">
    <name type="scientific">Mythimna loreyi</name>
    <dbReference type="NCBI Taxonomy" id="667449"/>
    <lineage>
        <taxon>Eukaryota</taxon>
        <taxon>Metazoa</taxon>
        <taxon>Ecdysozoa</taxon>
        <taxon>Arthropoda</taxon>
        <taxon>Hexapoda</taxon>
        <taxon>Insecta</taxon>
        <taxon>Pterygota</taxon>
        <taxon>Neoptera</taxon>
        <taxon>Endopterygota</taxon>
        <taxon>Lepidoptera</taxon>
        <taxon>Glossata</taxon>
        <taxon>Ditrysia</taxon>
        <taxon>Noctuoidea</taxon>
        <taxon>Noctuidae</taxon>
        <taxon>Noctuinae</taxon>
        <taxon>Hadenini</taxon>
        <taxon>Mythimna</taxon>
    </lineage>
</organism>
<protein>
    <submittedName>
        <fullName evidence="1">Uncharacterized protein</fullName>
    </submittedName>
</protein>